<name>A0A5P2C732_STRVZ</name>
<organism evidence="6 7">
    <name type="scientific">Streptomyces venezuelae</name>
    <dbReference type="NCBI Taxonomy" id="54571"/>
    <lineage>
        <taxon>Bacteria</taxon>
        <taxon>Bacillati</taxon>
        <taxon>Actinomycetota</taxon>
        <taxon>Actinomycetes</taxon>
        <taxon>Kitasatosporales</taxon>
        <taxon>Streptomycetaceae</taxon>
        <taxon>Streptomyces</taxon>
    </lineage>
</organism>
<dbReference type="InterPro" id="IPR001736">
    <property type="entry name" value="PLipase_D/transphosphatidylase"/>
</dbReference>
<dbReference type="PANTHER" id="PTHR18896:SF60">
    <property type="entry name" value="PHOSPHOLIPASE D"/>
    <property type="match status" value="1"/>
</dbReference>
<dbReference type="GO" id="GO:0004630">
    <property type="term" value="F:phospholipase D activity"/>
    <property type="evidence" value="ECO:0007669"/>
    <property type="project" value="TreeGrafter"/>
</dbReference>
<proteinExistence type="predicted"/>
<evidence type="ECO:0000259" key="5">
    <source>
        <dbReference type="PROSITE" id="PS50035"/>
    </source>
</evidence>
<reference evidence="6 7" key="1">
    <citation type="submission" date="2018-05" db="EMBL/GenBank/DDBJ databases">
        <title>Streptomyces venezuelae.</title>
        <authorList>
            <person name="Kim W."/>
            <person name="Lee N."/>
            <person name="Cho B.-K."/>
        </authorList>
    </citation>
    <scope>NUCLEOTIDE SEQUENCE [LARGE SCALE GENOMIC DNA]</scope>
    <source>
        <strain evidence="6 7">ATCC 14584</strain>
    </source>
</reference>
<dbReference type="InterPro" id="IPR025202">
    <property type="entry name" value="PLD-like_dom"/>
</dbReference>
<evidence type="ECO:0000313" key="7">
    <source>
        <dbReference type="Proteomes" id="UP000322927"/>
    </source>
</evidence>
<sequence length="566" mass="62172">MAASPDPAKWFLQFAPHGAGRPWADGTEMASRAQPPQGQPTYLPWDSGCRVTTYTSGFDAMNAMRDALVAVIAEAKQQQGPAKGRVYISDWRMNGLRDLSTDNAWGIGPWHQFLAGTQAARDQTVIGLLLQLVQAGVMVRVLLWQPLHVSQYCPADLHAHVLDHHYAARIVADQTKGPTPLPDGEPLGVVALDLRTADRLTASHHQKTMVIRSGATHLAFVGGVDFGFTRRDAVAPGTSEAGDWQAGAGMPDPQRGWPRQAGVGYPKPDEVKPPERAVPSSDLPTAVYSDSDPTAVGHRQRWHDQHLKIEGPAVATLEHQFGERWRDSGRVFDLSQDGNWSGQQVIFSTSHAIQQPDGIRPLPIPRPPPDLQGAASLVQMWRTIPLRRYRVGPPFERGEFTVMAGIAHAVQQATELIWIFDQYLWSEAFARLLNQRLRAVGSLRVIIVLPPHADVLTDTAHEARFRALTLLTASGMQDRVAVFNPWNVVSASGNAPANRGIYVHAKAHTYDGALLVCGSANLNRRSFLCDTELCCAVLDPAVVLAHQKALWQRLFTNEPWPPLTDL</sequence>
<dbReference type="Proteomes" id="UP000322927">
    <property type="component" value="Chromosome"/>
</dbReference>
<keyword evidence="2" id="KW-0378">Hydrolase</keyword>
<keyword evidence="3" id="KW-0443">Lipid metabolism</keyword>
<dbReference type="AlphaFoldDB" id="A0A5P2C732"/>
<evidence type="ECO:0000313" key="6">
    <source>
        <dbReference type="EMBL" id="QES38585.1"/>
    </source>
</evidence>
<protein>
    <recommendedName>
        <fullName evidence="5">PLD phosphodiesterase domain-containing protein</fullName>
    </recommendedName>
</protein>
<dbReference type="GO" id="GO:0005886">
    <property type="term" value="C:plasma membrane"/>
    <property type="evidence" value="ECO:0007669"/>
    <property type="project" value="TreeGrafter"/>
</dbReference>
<accession>A0A5P2C732</accession>
<keyword evidence="1" id="KW-0677">Repeat</keyword>
<dbReference type="InterPro" id="IPR015679">
    <property type="entry name" value="PLipase_D_fam"/>
</dbReference>
<evidence type="ECO:0000256" key="4">
    <source>
        <dbReference type="SAM" id="MobiDB-lite"/>
    </source>
</evidence>
<dbReference type="Pfam" id="PF13091">
    <property type="entry name" value="PLDc_2"/>
    <property type="match status" value="1"/>
</dbReference>
<evidence type="ECO:0000256" key="2">
    <source>
        <dbReference type="ARBA" id="ARBA00022801"/>
    </source>
</evidence>
<dbReference type="RefSeq" id="WP_150220762.1">
    <property type="nucleotide sequence ID" value="NZ_CP029192.1"/>
</dbReference>
<evidence type="ECO:0000256" key="3">
    <source>
        <dbReference type="ARBA" id="ARBA00023098"/>
    </source>
</evidence>
<feature type="region of interest" description="Disordered" evidence="4">
    <location>
        <begin position="236"/>
        <end position="287"/>
    </location>
</feature>
<dbReference type="EMBL" id="CP029192">
    <property type="protein sequence ID" value="QES38585.1"/>
    <property type="molecule type" value="Genomic_DNA"/>
</dbReference>
<dbReference type="SUPFAM" id="SSF56024">
    <property type="entry name" value="Phospholipase D/nuclease"/>
    <property type="match status" value="2"/>
</dbReference>
<dbReference type="PROSITE" id="PS50035">
    <property type="entry name" value="PLD"/>
    <property type="match status" value="1"/>
</dbReference>
<dbReference type="OrthoDB" id="8828485at2"/>
<dbReference type="GO" id="GO:0009395">
    <property type="term" value="P:phospholipid catabolic process"/>
    <property type="evidence" value="ECO:0007669"/>
    <property type="project" value="TreeGrafter"/>
</dbReference>
<feature type="region of interest" description="Disordered" evidence="4">
    <location>
        <begin position="22"/>
        <end position="41"/>
    </location>
</feature>
<dbReference type="Gene3D" id="3.30.870.10">
    <property type="entry name" value="Endonuclease Chain A"/>
    <property type="match status" value="2"/>
</dbReference>
<gene>
    <name evidence="6" type="ORF">DEJ48_38885</name>
</gene>
<dbReference type="PANTHER" id="PTHR18896">
    <property type="entry name" value="PHOSPHOLIPASE D"/>
    <property type="match status" value="1"/>
</dbReference>
<evidence type="ECO:0000256" key="1">
    <source>
        <dbReference type="ARBA" id="ARBA00022737"/>
    </source>
</evidence>
<feature type="domain" description="PLD phosphodiesterase" evidence="5">
    <location>
        <begin position="200"/>
        <end position="230"/>
    </location>
</feature>